<comment type="function">
    <text evidence="9">Component of the signal recognition particle (SRP) complex, a ribonucleoprotein complex that mediates the cotranslational targeting of secretory and membrane proteins to the endoplasmic reticulum (ER). Binds directly to 7SL RNA. Mediates binding of SRP54 to the SRP complex.</text>
</comment>
<evidence type="ECO:0000313" key="11">
    <source>
        <dbReference type="Proteomes" id="UP000046393"/>
    </source>
</evidence>
<evidence type="ECO:0000256" key="3">
    <source>
        <dbReference type="ARBA" id="ARBA00008910"/>
    </source>
</evidence>
<name>A0A0N5ABD4_9BILA</name>
<dbReference type="PANTHER" id="PTHR17453">
    <property type="entry name" value="SIGNAL RECOGNITION PARTICLE 19 KD PROTEIN"/>
    <property type="match status" value="1"/>
</dbReference>
<dbReference type="InterPro" id="IPR002778">
    <property type="entry name" value="Signal_recog_particle_SRP19"/>
</dbReference>
<keyword evidence="4" id="KW-0963">Cytoplasm</keyword>
<evidence type="ECO:0000256" key="2">
    <source>
        <dbReference type="ARBA" id="ARBA00004604"/>
    </source>
</evidence>
<organism evidence="11 12">
    <name type="scientific">Syphacia muris</name>
    <dbReference type="NCBI Taxonomy" id="451379"/>
    <lineage>
        <taxon>Eukaryota</taxon>
        <taxon>Metazoa</taxon>
        <taxon>Ecdysozoa</taxon>
        <taxon>Nematoda</taxon>
        <taxon>Chromadorea</taxon>
        <taxon>Rhabditida</taxon>
        <taxon>Spirurina</taxon>
        <taxon>Oxyuridomorpha</taxon>
        <taxon>Oxyuroidea</taxon>
        <taxon>Oxyuridae</taxon>
        <taxon>Syphacia</taxon>
    </lineage>
</organism>
<evidence type="ECO:0000256" key="5">
    <source>
        <dbReference type="ARBA" id="ARBA00022884"/>
    </source>
</evidence>
<reference evidence="12" key="1">
    <citation type="submission" date="2017-02" db="UniProtKB">
        <authorList>
            <consortium name="WormBaseParasite"/>
        </authorList>
    </citation>
    <scope>IDENTIFICATION</scope>
</reference>
<evidence type="ECO:0000256" key="9">
    <source>
        <dbReference type="ARBA" id="ARBA00045518"/>
    </source>
</evidence>
<dbReference type="Gene3D" id="3.30.56.30">
    <property type="entry name" value="Signal recognition particle, SRP19-like subunit"/>
    <property type="match status" value="1"/>
</dbReference>
<evidence type="ECO:0000256" key="6">
    <source>
        <dbReference type="ARBA" id="ARBA00023135"/>
    </source>
</evidence>
<keyword evidence="7" id="KW-0539">Nucleus</keyword>
<dbReference type="GO" id="GO:0005730">
    <property type="term" value="C:nucleolus"/>
    <property type="evidence" value="ECO:0007669"/>
    <property type="project" value="UniProtKB-SubCell"/>
</dbReference>
<dbReference type="Pfam" id="PF01922">
    <property type="entry name" value="SRP19"/>
    <property type="match status" value="1"/>
</dbReference>
<dbReference type="GO" id="GO:0006617">
    <property type="term" value="P:SRP-dependent cotranslational protein targeting to membrane, signal sequence recognition"/>
    <property type="evidence" value="ECO:0007669"/>
    <property type="project" value="TreeGrafter"/>
</dbReference>
<keyword evidence="11" id="KW-1185">Reference proteome</keyword>
<protein>
    <submittedName>
        <fullName evidence="12">Signal recognition particle 19 kDa protein</fullName>
    </submittedName>
</protein>
<dbReference type="STRING" id="451379.A0A0N5ABD4"/>
<comment type="similarity">
    <text evidence="3">Belongs to the SRP19 family.</text>
</comment>
<evidence type="ECO:0000256" key="8">
    <source>
        <dbReference type="ARBA" id="ARBA00023274"/>
    </source>
</evidence>
<dbReference type="WBParaSite" id="SMUV_0000146001-mRNA-1">
    <property type="protein sequence ID" value="SMUV_0000146001-mRNA-1"/>
    <property type="gene ID" value="SMUV_0000146001"/>
</dbReference>
<keyword evidence="6" id="KW-0733">Signal recognition particle</keyword>
<dbReference type="InterPro" id="IPR036521">
    <property type="entry name" value="SRP19-like_sf"/>
</dbReference>
<dbReference type="FunFam" id="3.30.56.30:FF:000002">
    <property type="entry name" value="Signal recognition particle 19kDa"/>
    <property type="match status" value="1"/>
</dbReference>
<dbReference type="PANTHER" id="PTHR17453:SF0">
    <property type="entry name" value="SIGNAL RECOGNITION PARTICLE 19 KDA PROTEIN"/>
    <property type="match status" value="1"/>
</dbReference>
<dbReference type="SUPFAM" id="SSF69695">
    <property type="entry name" value="SRP19"/>
    <property type="match status" value="1"/>
</dbReference>
<evidence type="ECO:0000313" key="12">
    <source>
        <dbReference type="WBParaSite" id="SMUV_0000146001-mRNA-1"/>
    </source>
</evidence>
<keyword evidence="8" id="KW-0687">Ribonucleoprotein</keyword>
<dbReference type="AlphaFoldDB" id="A0A0N5ABD4"/>
<dbReference type="GO" id="GO:0005786">
    <property type="term" value="C:signal recognition particle, endoplasmic reticulum targeting"/>
    <property type="evidence" value="ECO:0007669"/>
    <property type="project" value="UniProtKB-KW"/>
</dbReference>
<proteinExistence type="inferred from homology"/>
<dbReference type="GO" id="GO:0008312">
    <property type="term" value="F:7S RNA binding"/>
    <property type="evidence" value="ECO:0007669"/>
    <property type="project" value="InterPro"/>
</dbReference>
<dbReference type="Proteomes" id="UP000046393">
    <property type="component" value="Unplaced"/>
</dbReference>
<evidence type="ECO:0000256" key="1">
    <source>
        <dbReference type="ARBA" id="ARBA00004496"/>
    </source>
</evidence>
<comment type="subcellular location">
    <subcellularLocation>
        <location evidence="1">Cytoplasm</location>
    </subcellularLocation>
    <subcellularLocation>
        <location evidence="2">Nucleus</location>
        <location evidence="2">Nucleolus</location>
    </subcellularLocation>
</comment>
<keyword evidence="5" id="KW-0694">RNA-binding</keyword>
<accession>A0A0N5ABD4</accession>
<evidence type="ECO:0000256" key="4">
    <source>
        <dbReference type="ARBA" id="ARBA00022490"/>
    </source>
</evidence>
<evidence type="ECO:0000256" key="7">
    <source>
        <dbReference type="ARBA" id="ARBA00023242"/>
    </source>
</evidence>
<evidence type="ECO:0000256" key="10">
    <source>
        <dbReference type="SAM" id="MobiDB-lite"/>
    </source>
</evidence>
<feature type="region of interest" description="Disordered" evidence="10">
    <location>
        <begin position="119"/>
        <end position="143"/>
    </location>
</feature>
<sequence>MLANPYKQKLPSDESKWVCIYPLYLNSRKTIVQGRRISKDKAVDSPTSQEIFDILQNAGLKVKLEKSKMHPLDPSRDTNSQGRVRVQLRNDDGSIYNAKFPTRRSLMLYACEMIPKLKSRQYGGNQSHPGTSGKSGKQQKKKR</sequence>